<dbReference type="GO" id="GO:0005524">
    <property type="term" value="F:ATP binding"/>
    <property type="evidence" value="ECO:0007669"/>
    <property type="project" value="UniProtKB-KW"/>
</dbReference>
<dbReference type="Gene3D" id="3.30.1360.40">
    <property type="match status" value="1"/>
</dbReference>
<comment type="caution">
    <text evidence="5">The sequence shown here is derived from an EMBL/GenBank/DDBJ whole genome shotgun (WGS) entry which is preliminary data.</text>
</comment>
<dbReference type="InterPro" id="IPR003833">
    <property type="entry name" value="CT_C_D"/>
</dbReference>
<dbReference type="SMART" id="SM00796">
    <property type="entry name" value="AHS1"/>
    <property type="match status" value="1"/>
</dbReference>
<evidence type="ECO:0000259" key="4">
    <source>
        <dbReference type="SMART" id="SM00796"/>
    </source>
</evidence>
<dbReference type="EMBL" id="JACCQK010000414">
    <property type="protein sequence ID" value="MBG0779710.1"/>
    <property type="molecule type" value="Genomic_DNA"/>
</dbReference>
<dbReference type="PANTHER" id="PTHR34698">
    <property type="entry name" value="5-OXOPROLINASE SUBUNIT B"/>
    <property type="match status" value="1"/>
</dbReference>
<gene>
    <name evidence="5" type="primary">pxpB</name>
    <name evidence="5" type="ORF">H0S81_07265</name>
</gene>
<dbReference type="InterPro" id="IPR029000">
    <property type="entry name" value="Cyclophilin-like_dom_sf"/>
</dbReference>
<organism evidence="5 6">
    <name type="scientific">Desulfotignum balticum</name>
    <dbReference type="NCBI Taxonomy" id="115781"/>
    <lineage>
        <taxon>Bacteria</taxon>
        <taxon>Pseudomonadati</taxon>
        <taxon>Thermodesulfobacteriota</taxon>
        <taxon>Desulfobacteria</taxon>
        <taxon>Desulfobacterales</taxon>
        <taxon>Desulfobacteraceae</taxon>
        <taxon>Desulfotignum</taxon>
    </lineage>
</organism>
<evidence type="ECO:0000256" key="3">
    <source>
        <dbReference type="ARBA" id="ARBA00022840"/>
    </source>
</evidence>
<dbReference type="Proteomes" id="UP000706172">
    <property type="component" value="Unassembled WGS sequence"/>
</dbReference>
<dbReference type="Gene3D" id="2.40.100.10">
    <property type="entry name" value="Cyclophilin-like"/>
    <property type="match status" value="1"/>
</dbReference>
<dbReference type="GO" id="GO:0017168">
    <property type="term" value="F:5-oxoprolinase (ATP-hydrolyzing) activity"/>
    <property type="evidence" value="ECO:0007669"/>
    <property type="project" value="UniProtKB-EC"/>
</dbReference>
<proteinExistence type="predicted"/>
<dbReference type="InterPro" id="IPR010016">
    <property type="entry name" value="PxpB"/>
</dbReference>
<feature type="non-terminal residue" evidence="5">
    <location>
        <position position="1"/>
    </location>
</feature>
<keyword evidence="3" id="KW-0067">ATP-binding</keyword>
<evidence type="ECO:0000313" key="5">
    <source>
        <dbReference type="EMBL" id="MBG0779710.1"/>
    </source>
</evidence>
<dbReference type="PANTHER" id="PTHR34698:SF2">
    <property type="entry name" value="5-OXOPROLINASE SUBUNIT B"/>
    <property type="match status" value="1"/>
</dbReference>
<dbReference type="NCBIfam" id="TIGR00370">
    <property type="entry name" value="5-oxoprolinase subunit PxpB"/>
    <property type="match status" value="1"/>
</dbReference>
<keyword evidence="1" id="KW-0547">Nucleotide-binding</keyword>
<protein>
    <submittedName>
        <fullName evidence="5">5-oxoprolinase subunit PxpB</fullName>
        <ecNumber evidence="5">3.5.2.9</ecNumber>
    </submittedName>
</protein>
<dbReference type="EC" id="3.5.2.9" evidence="5"/>
<name>A0A931CVK2_9BACT</name>
<feature type="domain" description="Carboxyltransferase" evidence="4">
    <location>
        <begin position="2"/>
        <end position="177"/>
    </location>
</feature>
<keyword evidence="2 5" id="KW-0378">Hydrolase</keyword>
<dbReference type="AlphaFoldDB" id="A0A931CVK2"/>
<accession>A0A931CVK2</accession>
<reference evidence="5" key="1">
    <citation type="submission" date="2020-07" db="EMBL/GenBank/DDBJ databases">
        <title>Severe corrosion of carbon steel in oil field produced water can be linked to methanogenic archaea containing a special type of NiFe hydrogenase.</title>
        <authorList>
            <person name="Lahme S."/>
            <person name="Mand J."/>
            <person name="Longwell J."/>
            <person name="Smith R."/>
            <person name="Enning D."/>
        </authorList>
    </citation>
    <scope>NUCLEOTIDE SEQUENCE</scope>
    <source>
        <strain evidence="5">MIC098Bin6</strain>
    </source>
</reference>
<dbReference type="SUPFAM" id="SSF160467">
    <property type="entry name" value="PH0987 N-terminal domain-like"/>
    <property type="match status" value="1"/>
</dbReference>
<dbReference type="SUPFAM" id="SSF50891">
    <property type="entry name" value="Cyclophilin-like"/>
    <property type="match status" value="1"/>
</dbReference>
<evidence type="ECO:0000256" key="2">
    <source>
        <dbReference type="ARBA" id="ARBA00022801"/>
    </source>
</evidence>
<sequence length="200" mass="22353">KVRLVVKALEQKMPSGVSEVMPTYRSILMIYDPSQTNPEILARHLDNLKDQLEDLELPPPKTVEIPVCYGGENGPELAFVSEHTGLSEKEIIKIHSDLDYQIFMIGFTPGFPFLGGMDERLSTPRLKTPRTLVPAGSVGIANNQTGMYPVDSPGGWQLIGRTPLRLFSPEKENPFLYAAGDKIRFKPIDQAEFDRISQIK</sequence>
<dbReference type="Pfam" id="PF02682">
    <property type="entry name" value="CT_C_D"/>
    <property type="match status" value="1"/>
</dbReference>
<evidence type="ECO:0000313" key="6">
    <source>
        <dbReference type="Proteomes" id="UP000706172"/>
    </source>
</evidence>
<evidence type="ECO:0000256" key="1">
    <source>
        <dbReference type="ARBA" id="ARBA00022741"/>
    </source>
</evidence>